<dbReference type="AlphaFoldDB" id="A0A1I1F2C1"/>
<organism evidence="1 2">
    <name type="scientific">Brevinema andersonii</name>
    <dbReference type="NCBI Taxonomy" id="34097"/>
    <lineage>
        <taxon>Bacteria</taxon>
        <taxon>Pseudomonadati</taxon>
        <taxon>Spirochaetota</taxon>
        <taxon>Spirochaetia</taxon>
        <taxon>Brevinematales</taxon>
        <taxon>Brevinemataceae</taxon>
        <taxon>Brevinema</taxon>
    </lineage>
</organism>
<name>A0A1I1F2C1_BREAD</name>
<evidence type="ECO:0000313" key="2">
    <source>
        <dbReference type="Proteomes" id="UP000240042"/>
    </source>
</evidence>
<keyword evidence="2" id="KW-1185">Reference proteome</keyword>
<dbReference type="Proteomes" id="UP000240042">
    <property type="component" value="Unassembled WGS sequence"/>
</dbReference>
<proteinExistence type="predicted"/>
<protein>
    <submittedName>
        <fullName evidence="1">Uncharacterized protein</fullName>
    </submittedName>
</protein>
<sequence>MQILLIFLLLLPVYNLAGDLTRSKYYRNDPKAIIYEAVELYKNPLEVSLYGIWKKNNTNYVQIREATNFPMFYEEVGVMDTLSLQGFNKKLEKTSAYKIYNNQFLFTFDIVNTKYEIKIYKFDMVNRDHIKLIPYIFNKTITNKNYIRDIDIDDIRAIYEGEININNYLQKRKRMLQDTKNAFDLIRLNTTLSQKGQRTR</sequence>
<reference evidence="2" key="1">
    <citation type="submission" date="2016-10" db="EMBL/GenBank/DDBJ databases">
        <authorList>
            <person name="Varghese N."/>
            <person name="Submissions S."/>
        </authorList>
    </citation>
    <scope>NUCLEOTIDE SEQUENCE [LARGE SCALE GENOMIC DNA]</scope>
    <source>
        <strain evidence="2">ATCC 43811</strain>
    </source>
</reference>
<dbReference type="EMBL" id="FOKY01000024">
    <property type="protein sequence ID" value="SFB93589.1"/>
    <property type="molecule type" value="Genomic_DNA"/>
</dbReference>
<accession>A0A1I1F2C1</accession>
<evidence type="ECO:0000313" key="1">
    <source>
        <dbReference type="EMBL" id="SFB93589.1"/>
    </source>
</evidence>
<gene>
    <name evidence="1" type="ORF">SAMN02745150_01376</name>
</gene>
<dbReference type="RefSeq" id="WP_092319997.1">
    <property type="nucleotide sequence ID" value="NZ_FOKY01000024.1"/>
</dbReference>